<comment type="caution">
    <text evidence="2">The sequence shown here is derived from an EMBL/GenBank/DDBJ whole genome shotgun (WGS) entry which is preliminary data.</text>
</comment>
<reference evidence="2 3" key="1">
    <citation type="submission" date="2016-08" db="EMBL/GenBank/DDBJ databases">
        <title>Whole genome shotgun sequence of Pichia membranifaciens KS47-1.</title>
        <authorList>
            <person name="Konishi M."/>
            <person name="Ishida M."/>
            <person name="Arakawa T."/>
            <person name="Kato Y."/>
            <person name="Horiuchi J."/>
        </authorList>
    </citation>
    <scope>NUCLEOTIDE SEQUENCE [LARGE SCALE GENOMIC DNA]</scope>
    <source>
        <strain evidence="2 3">KS47-1</strain>
    </source>
</reference>
<evidence type="ECO:0000313" key="3">
    <source>
        <dbReference type="Proteomes" id="UP000186136"/>
    </source>
</evidence>
<feature type="region of interest" description="Disordered" evidence="1">
    <location>
        <begin position="196"/>
        <end position="292"/>
    </location>
</feature>
<dbReference type="InterPro" id="IPR036322">
    <property type="entry name" value="WD40_repeat_dom_sf"/>
</dbReference>
<dbReference type="AlphaFoldDB" id="A0A1Q2YEI8"/>
<feature type="compositionally biased region" description="Low complexity" evidence="1">
    <location>
        <begin position="204"/>
        <end position="215"/>
    </location>
</feature>
<name>A0A1Q2YEI8_9ASCO</name>
<dbReference type="Proteomes" id="UP000186136">
    <property type="component" value="Unassembled WGS sequence"/>
</dbReference>
<evidence type="ECO:0008006" key="4">
    <source>
        <dbReference type="Google" id="ProtNLM"/>
    </source>
</evidence>
<proteinExistence type="predicted"/>
<protein>
    <recommendedName>
        <fullName evidence="4">SPS-sensor component PTR3</fullName>
    </recommendedName>
</protein>
<evidence type="ECO:0000256" key="1">
    <source>
        <dbReference type="SAM" id="MobiDB-lite"/>
    </source>
</evidence>
<dbReference type="Gene3D" id="2.130.10.10">
    <property type="entry name" value="YVTN repeat-like/Quinoprotein amine dehydrogenase"/>
    <property type="match status" value="1"/>
</dbReference>
<feature type="compositionally biased region" description="Polar residues" evidence="1">
    <location>
        <begin position="225"/>
        <end position="243"/>
    </location>
</feature>
<dbReference type="OrthoDB" id="5324744at2759"/>
<dbReference type="InterPro" id="IPR015943">
    <property type="entry name" value="WD40/YVTN_repeat-like_dom_sf"/>
</dbReference>
<gene>
    <name evidence="2" type="ORF">PMKS-001440</name>
</gene>
<dbReference type="SUPFAM" id="SSF50978">
    <property type="entry name" value="WD40 repeat-like"/>
    <property type="match status" value="1"/>
</dbReference>
<accession>A0A1Q2YEI8</accession>
<organism evidence="2 3">
    <name type="scientific">Pichia membranifaciens</name>
    <dbReference type="NCBI Taxonomy" id="4926"/>
    <lineage>
        <taxon>Eukaryota</taxon>
        <taxon>Fungi</taxon>
        <taxon>Dikarya</taxon>
        <taxon>Ascomycota</taxon>
        <taxon>Saccharomycotina</taxon>
        <taxon>Pichiomycetes</taxon>
        <taxon>Pichiales</taxon>
        <taxon>Pichiaceae</taxon>
        <taxon>Pichia</taxon>
    </lineage>
</organism>
<feature type="compositionally biased region" description="Low complexity" evidence="1">
    <location>
        <begin position="244"/>
        <end position="273"/>
    </location>
</feature>
<evidence type="ECO:0000313" key="2">
    <source>
        <dbReference type="EMBL" id="GAV27972.1"/>
    </source>
</evidence>
<sequence>MSDEIQQQPPLSLNAVVEHLQALLSVPVALNYPSSFSYAPANDTSTLSCGCLVSEGLFKTMSSEQKKSSDEVSPDKITCPLCETNNVGVIGPCTKMRNLVTYLTKLKQELSNGEAAESSFPYPFTTNSSFLKELDFIQREKSDDKEPDDDLPSMFSKLNTETSKRGQIQSTTPVTQNNLSFLTAFHEVLVEIQNPSSVESNEISKSPSYSGKYSPQDYYLEDSMHSSGVNINSSHNQSTGNIKSHSPTSTSAISSLGSIQRQRTRQSSFQSTSNLTKLMSSNSTSSGNQYKPYSNKEILLSKNFPFFRRVYTFNIHNSNFLLKTKSYLQTQLSPNLTKLALLSEKKWEVYKLDTERPDRPPKLLCCGKSDGSYGPDPDHMKRVSKDQIIANSNITENVNETMNLLENWEHLYCQITENLLIISGTRGFLRVIDLTQSGRCLYTYQCNFPIRCLDVSMNEGFIALGITGKDKYTQVEQAVIIIIKLIPETARSPFQILTYPFSLPYRDPINLLKFSSDSTLLSVATALESRFLVISLVDPSRPTLVMKSQRRLDTSLDSEGITDISFFPDNRLMTITSLSHNSEPIIIDTNISSIFGPDGIAKPKLLMKIDEVGSTIHKCCVSPRGDSVAYINRNGNVYIMTTPRMDDNDNKKIACVLEVSNAFRAKEAASVRFDSDGYKLYVLDRKGILSIADFTAGTVEDHTVTRCKIIT</sequence>
<feature type="compositionally biased region" description="Polar residues" evidence="1">
    <location>
        <begin position="156"/>
        <end position="172"/>
    </location>
</feature>
<feature type="region of interest" description="Disordered" evidence="1">
    <location>
        <begin position="140"/>
        <end position="172"/>
    </location>
</feature>
<dbReference type="EMBL" id="BDGI01000050">
    <property type="protein sequence ID" value="GAV27972.1"/>
    <property type="molecule type" value="Genomic_DNA"/>
</dbReference>
<feature type="compositionally biased region" description="Polar residues" evidence="1">
    <location>
        <begin position="274"/>
        <end position="292"/>
    </location>
</feature>
<keyword evidence="3" id="KW-1185">Reference proteome</keyword>